<dbReference type="KEGG" id="neu:NE0217"/>
<gene>
    <name evidence="7" type="primary">tolA</name>
    <name evidence="7" type="ordered locus">NE0217</name>
</gene>
<dbReference type="GO" id="GO:0016020">
    <property type="term" value="C:membrane"/>
    <property type="evidence" value="ECO:0007669"/>
    <property type="project" value="UniProtKB-SubCell"/>
</dbReference>
<sequence>MVRLPGDNSEPGKLRAALFALLVHAAFLALLVFGLNWKNEVSEMMSVDLWAELPRHPVEPPSSAAKVIPEPVKVKPQPQQKTQPQPQPVIKAAPPPVRKPDIALKDKTEKPQLKEEVKKPEPVKKEVPKKEPTKKPVEKLVPKEEVKKPEPVKKVEQKTEKKEDVRQQAEAQKQAQQREREAAAAKAERARADGEIEKYREMIKAKIRSRIIMPPDLPGNPAVEFTVTLLPGGDVLTVTLRKSSGYTAFDEAVERAIYLAKPLPLPPDPGLFNAFRNLDLKVYYRE</sequence>
<dbReference type="GeneID" id="87103424"/>
<dbReference type="SUPFAM" id="SSF74653">
    <property type="entry name" value="TolA/TonB C-terminal domain"/>
    <property type="match status" value="1"/>
</dbReference>
<comment type="subcellular location">
    <subcellularLocation>
        <location evidence="1">Membrane</location>
        <topology evidence="1">Single-pass membrane protein</topology>
    </subcellularLocation>
</comment>
<protein>
    <submittedName>
        <fullName evidence="7">Proline-rich region</fullName>
    </submittedName>
</protein>
<feature type="transmembrane region" description="Helical" evidence="6">
    <location>
        <begin position="16"/>
        <end position="35"/>
    </location>
</feature>
<dbReference type="InterPro" id="IPR006260">
    <property type="entry name" value="TonB/TolA_C"/>
</dbReference>
<keyword evidence="8" id="KW-1185">Reference proteome</keyword>
<feature type="compositionally biased region" description="Basic and acidic residues" evidence="5">
    <location>
        <begin position="98"/>
        <end position="167"/>
    </location>
</feature>
<evidence type="ECO:0000256" key="1">
    <source>
        <dbReference type="ARBA" id="ARBA00004167"/>
    </source>
</evidence>
<evidence type="ECO:0000256" key="2">
    <source>
        <dbReference type="ARBA" id="ARBA00022692"/>
    </source>
</evidence>
<name>Q82XP0_NITEU</name>
<dbReference type="STRING" id="228410.NE0217"/>
<dbReference type="eggNOG" id="COG3064">
    <property type="taxonomic scope" value="Bacteria"/>
</dbReference>
<dbReference type="RefSeq" id="WP_011110862.1">
    <property type="nucleotide sequence ID" value="NC_004757.1"/>
</dbReference>
<keyword evidence="3 6" id="KW-1133">Transmembrane helix</keyword>
<dbReference type="OrthoDB" id="5298892at2"/>
<evidence type="ECO:0000256" key="4">
    <source>
        <dbReference type="ARBA" id="ARBA00023136"/>
    </source>
</evidence>
<evidence type="ECO:0000313" key="8">
    <source>
        <dbReference type="Proteomes" id="UP000001416"/>
    </source>
</evidence>
<keyword evidence="4 6" id="KW-0472">Membrane</keyword>
<evidence type="ECO:0000313" key="7">
    <source>
        <dbReference type="EMBL" id="CAD84128.1"/>
    </source>
</evidence>
<feature type="compositionally biased region" description="Low complexity" evidence="5">
    <location>
        <begin position="66"/>
        <end position="91"/>
    </location>
</feature>
<dbReference type="EMBL" id="AL954747">
    <property type="protein sequence ID" value="CAD84128.1"/>
    <property type="molecule type" value="Genomic_DNA"/>
</dbReference>
<dbReference type="NCBIfam" id="TIGR01352">
    <property type="entry name" value="tonB_Cterm"/>
    <property type="match status" value="1"/>
</dbReference>
<dbReference type="AlphaFoldDB" id="Q82XP0"/>
<keyword evidence="2 6" id="KW-0812">Transmembrane</keyword>
<proteinExistence type="predicted"/>
<organism evidence="7 8">
    <name type="scientific">Nitrosomonas europaea (strain ATCC 19718 / CIP 103999 / KCTC 2705 / NBRC 14298)</name>
    <dbReference type="NCBI Taxonomy" id="228410"/>
    <lineage>
        <taxon>Bacteria</taxon>
        <taxon>Pseudomonadati</taxon>
        <taxon>Pseudomonadota</taxon>
        <taxon>Betaproteobacteria</taxon>
        <taxon>Nitrosomonadales</taxon>
        <taxon>Nitrosomonadaceae</taxon>
        <taxon>Nitrosomonas</taxon>
    </lineage>
</organism>
<dbReference type="HOGENOM" id="CLU_061525_0_0_4"/>
<evidence type="ECO:0000256" key="6">
    <source>
        <dbReference type="SAM" id="Phobius"/>
    </source>
</evidence>
<accession>Q82XP0</accession>
<feature type="region of interest" description="Disordered" evidence="5">
    <location>
        <begin position="60"/>
        <end position="189"/>
    </location>
</feature>
<feature type="compositionally biased region" description="Basic and acidic residues" evidence="5">
    <location>
        <begin position="176"/>
        <end position="189"/>
    </location>
</feature>
<reference evidence="7 8" key="1">
    <citation type="journal article" date="2003" name="J. Bacteriol.">
        <title>Complete genome sequence of the ammonia-oxidizing bacterium and obligate chemolithoautotroph Nitrosomonas europaea.</title>
        <authorList>
            <person name="Chain P."/>
            <person name="Lamerdin J."/>
            <person name="Larimer F."/>
            <person name="Regala W."/>
            <person name="Land M."/>
            <person name="Hauser L."/>
            <person name="Hooper A."/>
            <person name="Klotz M."/>
            <person name="Norton J."/>
            <person name="Sayavedra-Soto L."/>
            <person name="Arciero D."/>
            <person name="Hommes N."/>
            <person name="Whittaker M."/>
            <person name="Arp D."/>
        </authorList>
    </citation>
    <scope>NUCLEOTIDE SEQUENCE [LARGE SCALE GENOMIC DNA]</scope>
    <source>
        <strain evidence="8">ATCC 19718 / CIP 103999 / KCTC 2705 / NBRC 14298</strain>
    </source>
</reference>
<evidence type="ECO:0000256" key="5">
    <source>
        <dbReference type="SAM" id="MobiDB-lite"/>
    </source>
</evidence>
<dbReference type="Proteomes" id="UP000001416">
    <property type="component" value="Chromosome"/>
</dbReference>
<dbReference type="Gene3D" id="3.30.1150.10">
    <property type="match status" value="1"/>
</dbReference>
<evidence type="ECO:0000256" key="3">
    <source>
        <dbReference type="ARBA" id="ARBA00022989"/>
    </source>
</evidence>
<dbReference type="Pfam" id="PF13103">
    <property type="entry name" value="TonB_2"/>
    <property type="match status" value="1"/>
</dbReference>